<comment type="caution">
    <text evidence="2">The sequence shown here is derived from an EMBL/GenBank/DDBJ whole genome shotgun (WGS) entry which is preliminary data.</text>
</comment>
<dbReference type="EMBL" id="LZYB01000006">
    <property type="protein sequence ID" value="OBV10363.1"/>
    <property type="molecule type" value="Genomic_DNA"/>
</dbReference>
<dbReference type="Proteomes" id="UP000092484">
    <property type="component" value="Unassembled WGS sequence"/>
</dbReference>
<proteinExistence type="predicted"/>
<reference evidence="2 3" key="1">
    <citation type="submission" date="2016-06" db="EMBL/GenBank/DDBJ databases">
        <title>Genome sequence of Porphyrobacter dokdonensis DSW-74.</title>
        <authorList>
            <person name="Kim J.F."/>
            <person name="Song J.Y."/>
        </authorList>
    </citation>
    <scope>NUCLEOTIDE SEQUENCE [LARGE SCALE GENOMIC DNA]</scope>
    <source>
        <strain evidence="2 3">DSW-74</strain>
    </source>
</reference>
<evidence type="ECO:0000256" key="1">
    <source>
        <dbReference type="SAM" id="Phobius"/>
    </source>
</evidence>
<dbReference type="STRING" id="1300349.I603_2325"/>
<dbReference type="RefSeq" id="WP_068865189.1">
    <property type="nucleotide sequence ID" value="NZ_LZYB01000006.1"/>
</dbReference>
<accession>A0A1A7BCW4</accession>
<evidence type="ECO:0000313" key="2">
    <source>
        <dbReference type="EMBL" id="OBV10363.1"/>
    </source>
</evidence>
<evidence type="ECO:0000313" key="3">
    <source>
        <dbReference type="Proteomes" id="UP000092484"/>
    </source>
</evidence>
<sequence>MTAAAETLPTESAQDSGVSSAFDAAAWQRLRDDGDLQFAPVDIPEITPPEPNWFERMLAAVYDFLAELFAPLGQLLGASWWWLQWVLLAAVAGFVLLQLVRAFGPWAGGRRQTAAHEQPEWQPERAASLALLEDADALAAQERFDEAARLLLQRSVGQIAAARPDWVEPASTARELAALPALPEAARTAFHIIAERVERSLFALRALDRADWEAARAAYADFALARLDPGGRAG</sequence>
<keyword evidence="1" id="KW-1133">Transmembrane helix</keyword>
<evidence type="ECO:0008006" key="4">
    <source>
        <dbReference type="Google" id="ProtNLM"/>
    </source>
</evidence>
<organism evidence="2 3">
    <name type="scientific">Erythrobacter dokdonensis DSW-74</name>
    <dbReference type="NCBI Taxonomy" id="1300349"/>
    <lineage>
        <taxon>Bacteria</taxon>
        <taxon>Pseudomonadati</taxon>
        <taxon>Pseudomonadota</taxon>
        <taxon>Alphaproteobacteria</taxon>
        <taxon>Sphingomonadales</taxon>
        <taxon>Erythrobacteraceae</taxon>
        <taxon>Erythrobacter/Porphyrobacter group</taxon>
        <taxon>Erythrobacter</taxon>
    </lineage>
</organism>
<keyword evidence="3" id="KW-1185">Reference proteome</keyword>
<feature type="transmembrane region" description="Helical" evidence="1">
    <location>
        <begin position="82"/>
        <end position="103"/>
    </location>
</feature>
<name>A0A1A7BCW4_9SPHN</name>
<keyword evidence="1" id="KW-0472">Membrane</keyword>
<dbReference type="AlphaFoldDB" id="A0A1A7BCW4"/>
<keyword evidence="1" id="KW-0812">Transmembrane</keyword>
<protein>
    <recommendedName>
        <fullName evidence="4">DUF4129 domain-containing protein</fullName>
    </recommendedName>
</protein>
<gene>
    <name evidence="2" type="ORF">I603_2325</name>
</gene>
<dbReference type="PATRIC" id="fig|1300349.4.peg.2315"/>